<organism evidence="13 14">
    <name type="scientific">Roseibium algae</name>
    <dbReference type="NCBI Taxonomy" id="3123038"/>
    <lineage>
        <taxon>Bacteria</taxon>
        <taxon>Pseudomonadati</taxon>
        <taxon>Pseudomonadota</taxon>
        <taxon>Alphaproteobacteria</taxon>
        <taxon>Hyphomicrobiales</taxon>
        <taxon>Stappiaceae</taxon>
        <taxon>Roseibium</taxon>
    </lineage>
</organism>
<keyword evidence="7 11" id="KW-0547">Nucleotide-binding</keyword>
<dbReference type="NCBIfam" id="TIGR00132">
    <property type="entry name" value="gatA"/>
    <property type="match status" value="1"/>
</dbReference>
<dbReference type="RefSeq" id="WP_340277013.1">
    <property type="nucleotide sequence ID" value="NZ_JBAKIA010000019.1"/>
</dbReference>
<keyword evidence="9 11" id="KW-0648">Protein biosynthesis</keyword>
<gene>
    <name evidence="11 13" type="primary">gatA</name>
    <name evidence="13" type="ORF">V6575_20405</name>
</gene>
<evidence type="ECO:0000259" key="12">
    <source>
        <dbReference type="Pfam" id="PF01425"/>
    </source>
</evidence>
<comment type="function">
    <text evidence="11">Allows the formation of correctly charged Gln-tRNA(Gln) through the transamidation of misacylated Glu-tRNA(Gln) in organisms which lack glutaminyl-tRNA synthetase. The reaction takes place in the presence of glutamine and ATP through an activated gamma-phospho-Glu-tRNA(Gln).</text>
</comment>
<dbReference type="InterPro" id="IPR000120">
    <property type="entry name" value="Amidase"/>
</dbReference>
<dbReference type="Proteomes" id="UP001385499">
    <property type="component" value="Unassembled WGS sequence"/>
</dbReference>
<evidence type="ECO:0000256" key="10">
    <source>
        <dbReference type="ARBA" id="ARBA00047407"/>
    </source>
</evidence>
<accession>A0ABU8TSE0</accession>
<dbReference type="Gene3D" id="3.90.1300.10">
    <property type="entry name" value="Amidase signature (AS) domain"/>
    <property type="match status" value="1"/>
</dbReference>
<proteinExistence type="inferred from homology"/>
<dbReference type="EC" id="6.3.5.7" evidence="4 11"/>
<reference evidence="13 14" key="1">
    <citation type="submission" date="2024-02" db="EMBL/GenBank/DDBJ databases">
        <title>Roseibium algae sp. nov., isolated from marine alga (Grateloupia sp.), showing potential in myo-inositol conversion.</title>
        <authorList>
            <person name="Wang Y."/>
        </authorList>
    </citation>
    <scope>NUCLEOTIDE SEQUENCE [LARGE SCALE GENOMIC DNA]</scope>
    <source>
        <strain evidence="13 14">H3510</strain>
    </source>
</reference>
<evidence type="ECO:0000313" key="13">
    <source>
        <dbReference type="EMBL" id="MEJ8476460.1"/>
    </source>
</evidence>
<dbReference type="InterPro" id="IPR020556">
    <property type="entry name" value="Amidase_CS"/>
</dbReference>
<dbReference type="HAMAP" id="MF_00120">
    <property type="entry name" value="GatA"/>
    <property type="match status" value="1"/>
</dbReference>
<dbReference type="SUPFAM" id="SSF75304">
    <property type="entry name" value="Amidase signature (AS) enzymes"/>
    <property type="match status" value="1"/>
</dbReference>
<evidence type="ECO:0000256" key="7">
    <source>
        <dbReference type="ARBA" id="ARBA00022741"/>
    </source>
</evidence>
<evidence type="ECO:0000256" key="5">
    <source>
        <dbReference type="ARBA" id="ARBA00014428"/>
    </source>
</evidence>
<keyword evidence="14" id="KW-1185">Reference proteome</keyword>
<dbReference type="PANTHER" id="PTHR11895:SF151">
    <property type="entry name" value="GLUTAMYL-TRNA(GLN) AMIDOTRANSFERASE SUBUNIT A"/>
    <property type="match status" value="1"/>
</dbReference>
<feature type="domain" description="Amidase" evidence="12">
    <location>
        <begin position="25"/>
        <end position="473"/>
    </location>
</feature>
<evidence type="ECO:0000256" key="1">
    <source>
        <dbReference type="ARBA" id="ARBA00003871"/>
    </source>
</evidence>
<comment type="similarity">
    <text evidence="2 11">Belongs to the amidase family. GatA subfamily.</text>
</comment>
<dbReference type="InterPro" id="IPR036928">
    <property type="entry name" value="AS_sf"/>
</dbReference>
<evidence type="ECO:0000256" key="9">
    <source>
        <dbReference type="ARBA" id="ARBA00022917"/>
    </source>
</evidence>
<keyword evidence="6 11" id="KW-0436">Ligase</keyword>
<dbReference type="PROSITE" id="PS00571">
    <property type="entry name" value="AMIDASES"/>
    <property type="match status" value="1"/>
</dbReference>
<evidence type="ECO:0000256" key="11">
    <source>
        <dbReference type="HAMAP-Rule" id="MF_00120"/>
    </source>
</evidence>
<dbReference type="PANTHER" id="PTHR11895">
    <property type="entry name" value="TRANSAMIDASE"/>
    <property type="match status" value="1"/>
</dbReference>
<evidence type="ECO:0000313" key="14">
    <source>
        <dbReference type="Proteomes" id="UP001385499"/>
    </source>
</evidence>
<sequence>MTDLTKLSIADAREKLANKDFTSLELTEAFLDNIEAANGALNAYVAVTGDQAREMAKASDEKLAKGEAGALEGIPLGIKDLFATKGVHTQACSHILDGFKPAYESTVTANLWADGAVMLGKLNMDEFAMGSSNETSHYGNVINPFRKAGSNQDLVPGGSSGGSAAAVAARLCMGATATDTGGSIRQPAAFTGTVGIKPTYGRCSRWGTIAFASSLDQAGPITQTIRDSAIMLKSMASVDAKDTTSVDMPVPDYEKAIGKSVKGLKIGIPAEYRIDGMPSEIEELWQKGIQWLKDAGAEIVDITLPHTKYALPAYYIVAPAEASSNLARYDGVRYGLRVPGTDIADMYESTRAAGFGSEVQRRILIGTYVLSAGYYDAYYLKAQKVRSLIKRDFDLAWANGVDAILTPATPSAAFGIADQDMHSDPVKMYMQDVFTVTVNMAGLPGISVPAGCDKNGLPLGLQLIGKPFDEETLFQIGSVIEEAAGHFSPDAWWA</sequence>
<dbReference type="Pfam" id="PF01425">
    <property type="entry name" value="Amidase"/>
    <property type="match status" value="1"/>
</dbReference>
<dbReference type="EMBL" id="JBAKIA010000019">
    <property type="protein sequence ID" value="MEJ8476460.1"/>
    <property type="molecule type" value="Genomic_DNA"/>
</dbReference>
<comment type="caution">
    <text evidence="13">The sequence shown here is derived from an EMBL/GenBank/DDBJ whole genome shotgun (WGS) entry which is preliminary data.</text>
</comment>
<feature type="active site" description="Charge relay system" evidence="11">
    <location>
        <position position="79"/>
    </location>
</feature>
<comment type="subunit">
    <text evidence="3 11">Heterotrimer of A, B and C subunits.</text>
</comment>
<feature type="active site" description="Acyl-ester intermediate" evidence="11">
    <location>
        <position position="183"/>
    </location>
</feature>
<keyword evidence="8 11" id="KW-0067">ATP-binding</keyword>
<protein>
    <recommendedName>
        <fullName evidence="5 11">Glutamyl-tRNA(Gln) amidotransferase subunit A</fullName>
        <shortName evidence="11">Glu-ADT subunit A</shortName>
        <ecNumber evidence="4 11">6.3.5.7</ecNumber>
    </recommendedName>
</protein>
<evidence type="ECO:0000256" key="4">
    <source>
        <dbReference type="ARBA" id="ARBA00012739"/>
    </source>
</evidence>
<dbReference type="InterPro" id="IPR004412">
    <property type="entry name" value="GatA"/>
</dbReference>
<evidence type="ECO:0000256" key="3">
    <source>
        <dbReference type="ARBA" id="ARBA00011123"/>
    </source>
</evidence>
<evidence type="ECO:0000256" key="8">
    <source>
        <dbReference type="ARBA" id="ARBA00022840"/>
    </source>
</evidence>
<name>A0ABU8TSE0_9HYPH</name>
<comment type="function">
    <text evidence="1">Hydrolyzes indole-3-acetamide (IAM) into indole-3-acetic acid (IAA).</text>
</comment>
<evidence type="ECO:0000256" key="2">
    <source>
        <dbReference type="ARBA" id="ARBA00008069"/>
    </source>
</evidence>
<evidence type="ECO:0000256" key="6">
    <source>
        <dbReference type="ARBA" id="ARBA00022598"/>
    </source>
</evidence>
<comment type="catalytic activity">
    <reaction evidence="10 11">
        <text>L-glutamyl-tRNA(Gln) + L-glutamine + ATP + H2O = L-glutaminyl-tRNA(Gln) + L-glutamate + ADP + phosphate + H(+)</text>
        <dbReference type="Rhea" id="RHEA:17521"/>
        <dbReference type="Rhea" id="RHEA-COMP:9681"/>
        <dbReference type="Rhea" id="RHEA-COMP:9684"/>
        <dbReference type="ChEBI" id="CHEBI:15377"/>
        <dbReference type="ChEBI" id="CHEBI:15378"/>
        <dbReference type="ChEBI" id="CHEBI:29985"/>
        <dbReference type="ChEBI" id="CHEBI:30616"/>
        <dbReference type="ChEBI" id="CHEBI:43474"/>
        <dbReference type="ChEBI" id="CHEBI:58359"/>
        <dbReference type="ChEBI" id="CHEBI:78520"/>
        <dbReference type="ChEBI" id="CHEBI:78521"/>
        <dbReference type="ChEBI" id="CHEBI:456216"/>
        <dbReference type="EC" id="6.3.5.7"/>
    </reaction>
</comment>
<feature type="active site" description="Charge relay system" evidence="11">
    <location>
        <position position="159"/>
    </location>
</feature>
<dbReference type="InterPro" id="IPR023631">
    <property type="entry name" value="Amidase_dom"/>
</dbReference>